<keyword evidence="1" id="KW-0732">Signal</keyword>
<keyword evidence="3" id="KW-1185">Reference proteome</keyword>
<accession>A0A494TH72</accession>
<dbReference type="OrthoDB" id="7596589at2"/>
<organism evidence="2 3">
    <name type="scientific">Sphingomonas paeninsulae</name>
    <dbReference type="NCBI Taxonomy" id="2319844"/>
    <lineage>
        <taxon>Bacteria</taxon>
        <taxon>Pseudomonadati</taxon>
        <taxon>Pseudomonadota</taxon>
        <taxon>Alphaproteobacteria</taxon>
        <taxon>Sphingomonadales</taxon>
        <taxon>Sphingomonadaceae</taxon>
        <taxon>Sphingomonas</taxon>
    </lineage>
</organism>
<name>A0A494TH72_SPHPE</name>
<gene>
    <name evidence="2" type="ORF">D3Y57_10435</name>
</gene>
<dbReference type="KEGG" id="spha:D3Y57_10435"/>
<feature type="signal peptide" evidence="1">
    <location>
        <begin position="1"/>
        <end position="18"/>
    </location>
</feature>
<dbReference type="AlphaFoldDB" id="A0A494TH72"/>
<dbReference type="EMBL" id="CP032829">
    <property type="protein sequence ID" value="AYJ86303.1"/>
    <property type="molecule type" value="Genomic_DNA"/>
</dbReference>
<dbReference type="PROSITE" id="PS51257">
    <property type="entry name" value="PROKAR_LIPOPROTEIN"/>
    <property type="match status" value="1"/>
</dbReference>
<reference evidence="2 3" key="1">
    <citation type="submission" date="2018-09" db="EMBL/GenBank/DDBJ databases">
        <title>Sphingomonas peninsula sp. nov., isolated from fildes peninsula, Antarctic soil.</title>
        <authorList>
            <person name="Yingchao G."/>
        </authorList>
    </citation>
    <scope>NUCLEOTIDE SEQUENCE [LARGE SCALE GENOMIC DNA]</scope>
    <source>
        <strain evidence="2 3">YZ-8</strain>
    </source>
</reference>
<evidence type="ECO:0000256" key="1">
    <source>
        <dbReference type="SAM" id="SignalP"/>
    </source>
</evidence>
<dbReference type="Proteomes" id="UP000276254">
    <property type="component" value="Chromosome"/>
</dbReference>
<evidence type="ECO:0000313" key="2">
    <source>
        <dbReference type="EMBL" id="AYJ86303.1"/>
    </source>
</evidence>
<feature type="chain" id="PRO_5019857048" evidence="1">
    <location>
        <begin position="19"/>
        <end position="131"/>
    </location>
</feature>
<proteinExistence type="predicted"/>
<dbReference type="RefSeq" id="WP_121152927.1">
    <property type="nucleotide sequence ID" value="NZ_CP032829.1"/>
</dbReference>
<sequence length="131" mass="14104">MMMRIFSTAILLAASACATTVAARDEGPDTAFAKAIAGKIAGKPRSCISVTDTRDSTTFRNAIVYRVNSKLSYVNDLGKCPFLRSDYILVTNVRGSQICRGEIVNMVDRGSGFPSGSCSYGDFIPYQTLAK</sequence>
<evidence type="ECO:0000313" key="3">
    <source>
        <dbReference type="Proteomes" id="UP000276254"/>
    </source>
</evidence>
<protein>
    <submittedName>
        <fullName evidence="2">Uncharacterized protein</fullName>
    </submittedName>
</protein>